<organism evidence="1 2">
    <name type="scientific">Trametes pubescens</name>
    <name type="common">White-rot fungus</name>
    <dbReference type="NCBI Taxonomy" id="154538"/>
    <lineage>
        <taxon>Eukaryota</taxon>
        <taxon>Fungi</taxon>
        <taxon>Dikarya</taxon>
        <taxon>Basidiomycota</taxon>
        <taxon>Agaricomycotina</taxon>
        <taxon>Agaricomycetes</taxon>
        <taxon>Polyporales</taxon>
        <taxon>Polyporaceae</taxon>
        <taxon>Trametes</taxon>
    </lineage>
</organism>
<accession>A0A1M2VUT2</accession>
<name>A0A1M2VUT2_TRAPU</name>
<proteinExistence type="predicted"/>
<dbReference type="Proteomes" id="UP000184267">
    <property type="component" value="Unassembled WGS sequence"/>
</dbReference>
<protein>
    <submittedName>
        <fullName evidence="1">Uncharacterized protein</fullName>
    </submittedName>
</protein>
<dbReference type="AlphaFoldDB" id="A0A1M2VUT2"/>
<evidence type="ECO:0000313" key="2">
    <source>
        <dbReference type="Proteomes" id="UP000184267"/>
    </source>
</evidence>
<dbReference type="OrthoDB" id="2758168at2759"/>
<gene>
    <name evidence="1" type="ORF">TRAPUB_12112</name>
</gene>
<reference evidence="1 2" key="1">
    <citation type="submission" date="2016-10" db="EMBL/GenBank/DDBJ databases">
        <title>Genome sequence of the basidiomycete white-rot fungus Trametes pubescens.</title>
        <authorList>
            <person name="Makela M.R."/>
            <person name="Granchi Z."/>
            <person name="Peng M."/>
            <person name="De Vries R.P."/>
            <person name="Grigoriev I."/>
            <person name="Riley R."/>
            <person name="Hilden K."/>
        </authorList>
    </citation>
    <scope>NUCLEOTIDE SEQUENCE [LARGE SCALE GENOMIC DNA]</scope>
    <source>
        <strain evidence="1 2">FBCC735</strain>
    </source>
</reference>
<comment type="caution">
    <text evidence="1">The sequence shown here is derived from an EMBL/GenBank/DDBJ whole genome shotgun (WGS) entry which is preliminary data.</text>
</comment>
<keyword evidence="2" id="KW-1185">Reference proteome</keyword>
<evidence type="ECO:0000313" key="1">
    <source>
        <dbReference type="EMBL" id="OJT11367.1"/>
    </source>
</evidence>
<sequence length="228" mass="24619">MRKQYAALFRRVVDDGLVPEHVLRTASSLPPGGPQINAGSSRIVHAFSQPFRLAFGQLRQAFYFVGADTVWRAQISPMAVAYTAGTWVPSMTGAPRDPAFIAGRTTRCAHGAAADCCGVVILGSALCHFEKSPRPEHAGRRVVVCRIVRILERVEATGIYPFPKSVIPQEGELMHAVVGDGTHVDDGEWSFDVDHFLALGPDNPRGQFAAGLALLYDNEVRAGGPVGW</sequence>
<dbReference type="OMA" id="GPQINAG"/>
<dbReference type="EMBL" id="MNAD01000649">
    <property type="protein sequence ID" value="OJT11367.1"/>
    <property type="molecule type" value="Genomic_DNA"/>
</dbReference>